<dbReference type="AlphaFoldDB" id="J9C0G6"/>
<reference evidence="2" key="1">
    <citation type="journal article" date="2012" name="PLoS ONE">
        <title>Gene sets for utilization of primary and secondary nutrition supplies in the distal gut of endangered iberian lynx.</title>
        <authorList>
            <person name="Alcaide M."/>
            <person name="Messina E."/>
            <person name="Richter M."/>
            <person name="Bargiela R."/>
            <person name="Peplies J."/>
            <person name="Huws S.A."/>
            <person name="Newbold C.J."/>
            <person name="Golyshin P.N."/>
            <person name="Simon M.A."/>
            <person name="Lopez G."/>
            <person name="Yakimov M.M."/>
            <person name="Ferrer M."/>
        </authorList>
    </citation>
    <scope>NUCLEOTIDE SEQUENCE</scope>
</reference>
<feature type="domain" description="Thioredoxin" evidence="1">
    <location>
        <begin position="37"/>
        <end position="174"/>
    </location>
</feature>
<dbReference type="EMBL" id="AMCI01007041">
    <property type="protein sequence ID" value="EJW93315.1"/>
    <property type="molecule type" value="Genomic_DNA"/>
</dbReference>
<dbReference type="PANTHER" id="PTHR42852">
    <property type="entry name" value="THIOL:DISULFIDE INTERCHANGE PROTEIN DSBE"/>
    <property type="match status" value="1"/>
</dbReference>
<evidence type="ECO:0000313" key="2">
    <source>
        <dbReference type="EMBL" id="EJW93315.1"/>
    </source>
</evidence>
<dbReference type="InterPro" id="IPR013740">
    <property type="entry name" value="Redoxin"/>
</dbReference>
<dbReference type="InterPro" id="IPR013766">
    <property type="entry name" value="Thioredoxin_domain"/>
</dbReference>
<name>J9C0G6_9ZZZZ</name>
<organism evidence="2">
    <name type="scientific">gut metagenome</name>
    <dbReference type="NCBI Taxonomy" id="749906"/>
    <lineage>
        <taxon>unclassified sequences</taxon>
        <taxon>metagenomes</taxon>
        <taxon>organismal metagenomes</taxon>
    </lineage>
</organism>
<dbReference type="PROSITE" id="PS51352">
    <property type="entry name" value="THIOREDOXIN_2"/>
    <property type="match status" value="1"/>
</dbReference>
<dbReference type="SUPFAM" id="SSF52833">
    <property type="entry name" value="Thioredoxin-like"/>
    <property type="match status" value="1"/>
</dbReference>
<dbReference type="InterPro" id="IPR036249">
    <property type="entry name" value="Thioredoxin-like_sf"/>
</dbReference>
<gene>
    <name evidence="2" type="ORF">EVA_18578</name>
</gene>
<protein>
    <submittedName>
        <fullName evidence="2">Secreted protein containing Redoxin domain protein</fullName>
    </submittedName>
</protein>
<dbReference type="GO" id="GO:0016491">
    <property type="term" value="F:oxidoreductase activity"/>
    <property type="evidence" value="ECO:0007669"/>
    <property type="project" value="InterPro"/>
</dbReference>
<accession>J9C0G6</accession>
<dbReference type="Pfam" id="PF08534">
    <property type="entry name" value="Redoxin"/>
    <property type="match status" value="1"/>
</dbReference>
<dbReference type="InterPro" id="IPR050553">
    <property type="entry name" value="Thioredoxin_ResA/DsbE_sf"/>
</dbReference>
<dbReference type="Gene3D" id="3.40.30.10">
    <property type="entry name" value="Glutaredoxin"/>
    <property type="match status" value="1"/>
</dbReference>
<dbReference type="CDD" id="cd02966">
    <property type="entry name" value="TlpA_like_family"/>
    <property type="match status" value="1"/>
</dbReference>
<evidence type="ECO:0000259" key="1">
    <source>
        <dbReference type="PROSITE" id="PS51352"/>
    </source>
</evidence>
<proteinExistence type="predicted"/>
<dbReference type="PANTHER" id="PTHR42852:SF17">
    <property type="entry name" value="THIOREDOXIN-LIKE PROTEIN HI_1115"/>
    <property type="match status" value="1"/>
</dbReference>
<sequence>MTVMKSLILACLTLSVFCLACINEPSGWEDSAKAEKVRVGDSLPSFRVQTVSGDSVWSDRLRGKPSVVVFFHTRCGDCDRALPVVQRLYDEYRWQVDFLCLGRNQSLPEATAYWQQVGLTLPRATEEGSAVYELFARGIIPRVYVSDSMGTVRAVFIEQVEEAPLRAALQHLVYGSQSAETP</sequence>
<comment type="caution">
    <text evidence="2">The sequence shown here is derived from an EMBL/GenBank/DDBJ whole genome shotgun (WGS) entry which is preliminary data.</text>
</comment>